<evidence type="ECO:0000313" key="2">
    <source>
        <dbReference type="Proteomes" id="UP001209878"/>
    </source>
</evidence>
<dbReference type="AlphaFoldDB" id="A0AAD9IRF6"/>
<gene>
    <name evidence="1" type="ORF">NP493_6973g00002</name>
</gene>
<keyword evidence="2" id="KW-1185">Reference proteome</keyword>
<reference evidence="1" key="1">
    <citation type="journal article" date="2023" name="Mol. Biol. Evol.">
        <title>Third-Generation Sequencing Reveals the Adaptive Role of the Epigenome in Three Deep-Sea Polychaetes.</title>
        <authorList>
            <person name="Perez M."/>
            <person name="Aroh O."/>
            <person name="Sun Y."/>
            <person name="Lan Y."/>
            <person name="Juniper S.K."/>
            <person name="Young C.R."/>
            <person name="Angers B."/>
            <person name="Qian P.Y."/>
        </authorList>
    </citation>
    <scope>NUCLEOTIDE SEQUENCE</scope>
    <source>
        <strain evidence="1">R07B-5</strain>
    </source>
</reference>
<evidence type="ECO:0008006" key="3">
    <source>
        <dbReference type="Google" id="ProtNLM"/>
    </source>
</evidence>
<organism evidence="1 2">
    <name type="scientific">Ridgeia piscesae</name>
    <name type="common">Tubeworm</name>
    <dbReference type="NCBI Taxonomy" id="27915"/>
    <lineage>
        <taxon>Eukaryota</taxon>
        <taxon>Metazoa</taxon>
        <taxon>Spiralia</taxon>
        <taxon>Lophotrochozoa</taxon>
        <taxon>Annelida</taxon>
        <taxon>Polychaeta</taxon>
        <taxon>Sedentaria</taxon>
        <taxon>Canalipalpata</taxon>
        <taxon>Sabellida</taxon>
        <taxon>Siboglinidae</taxon>
        <taxon>Ridgeia</taxon>
    </lineage>
</organism>
<proteinExistence type="predicted"/>
<dbReference type="EMBL" id="JAODUO010006961">
    <property type="protein sequence ID" value="KAK2138885.1"/>
    <property type="molecule type" value="Genomic_DNA"/>
</dbReference>
<dbReference type="InterPro" id="IPR029063">
    <property type="entry name" value="SAM-dependent_MTases_sf"/>
</dbReference>
<protein>
    <recommendedName>
        <fullName evidence="3">Spermidine synthase</fullName>
    </recommendedName>
</protein>
<name>A0AAD9IRF6_RIDPI</name>
<dbReference type="Proteomes" id="UP001209878">
    <property type="component" value="Unassembled WGS sequence"/>
</dbReference>
<sequence length="27" mass="3254">MKLRYYNADVHRASFVLPQFAKEVLEK</sequence>
<accession>A0AAD9IRF6</accession>
<dbReference type="Gene3D" id="3.40.50.150">
    <property type="entry name" value="Vaccinia Virus protein VP39"/>
    <property type="match status" value="1"/>
</dbReference>
<comment type="caution">
    <text evidence="1">The sequence shown here is derived from an EMBL/GenBank/DDBJ whole genome shotgun (WGS) entry which is preliminary data.</text>
</comment>
<evidence type="ECO:0000313" key="1">
    <source>
        <dbReference type="EMBL" id="KAK2138885.1"/>
    </source>
</evidence>